<organism evidence="3 4">
    <name type="scientific">Nitrococcus mobilis Nb-231</name>
    <dbReference type="NCBI Taxonomy" id="314278"/>
    <lineage>
        <taxon>Bacteria</taxon>
        <taxon>Pseudomonadati</taxon>
        <taxon>Pseudomonadota</taxon>
        <taxon>Gammaproteobacteria</taxon>
        <taxon>Chromatiales</taxon>
        <taxon>Ectothiorhodospiraceae</taxon>
        <taxon>Nitrococcus</taxon>
    </lineage>
</organism>
<evidence type="ECO:0000256" key="2">
    <source>
        <dbReference type="SAM" id="Phobius"/>
    </source>
</evidence>
<evidence type="ECO:0008006" key="5">
    <source>
        <dbReference type="Google" id="ProtNLM"/>
    </source>
</evidence>
<dbReference type="PANTHER" id="PTHR33219">
    <property type="entry name" value="YLMG HOMOLOG PROTEIN 2, CHLOROPLASTIC"/>
    <property type="match status" value="1"/>
</dbReference>
<keyword evidence="2" id="KW-0812">Transmembrane</keyword>
<gene>
    <name evidence="3" type="ORF">NB231_13266</name>
</gene>
<keyword evidence="4" id="KW-1185">Reference proteome</keyword>
<dbReference type="eggNOG" id="COG0762">
    <property type="taxonomic scope" value="Bacteria"/>
</dbReference>
<keyword evidence="2" id="KW-1133">Transmembrane helix</keyword>
<keyword evidence="2" id="KW-0472">Membrane</keyword>
<feature type="transmembrane region" description="Helical" evidence="2">
    <location>
        <begin position="72"/>
        <end position="93"/>
    </location>
</feature>
<evidence type="ECO:0000313" key="3">
    <source>
        <dbReference type="EMBL" id="EAR21366.1"/>
    </source>
</evidence>
<dbReference type="Proteomes" id="UP000003374">
    <property type="component" value="Unassembled WGS sequence"/>
</dbReference>
<sequence length="191" mass="21438">MPSSYLSNPVAFLIDTLFSLYILVVMLRFLLQWVRADFYNPISQFLVQITQPALKPLRRVIPGFAGIDLSSVVLMVLLQMVSLALIMVIYGVTPKLSYLIIRTPAELLSMLLNLYLMAIIVQAVLSWVQPDTYHPAMLLLYSLTEPVLRPFRQVVPVIGGIDLSPLAALITIGVLKMLILPPLDQLARPYF</sequence>
<dbReference type="Pfam" id="PF02325">
    <property type="entry name" value="CCB3_YggT"/>
    <property type="match status" value="2"/>
</dbReference>
<feature type="transmembrane region" description="Helical" evidence="2">
    <location>
        <begin position="105"/>
        <end position="128"/>
    </location>
</feature>
<dbReference type="InterPro" id="IPR003425">
    <property type="entry name" value="CCB3/YggT"/>
</dbReference>
<dbReference type="GO" id="GO:0016020">
    <property type="term" value="C:membrane"/>
    <property type="evidence" value="ECO:0007669"/>
    <property type="project" value="InterPro"/>
</dbReference>
<dbReference type="HOGENOM" id="CLU_089905_1_0_6"/>
<dbReference type="OrthoDB" id="9806665at2"/>
<reference evidence="3 4" key="1">
    <citation type="submission" date="2006-02" db="EMBL/GenBank/DDBJ databases">
        <authorList>
            <person name="Waterbury J."/>
            <person name="Ferriera S."/>
            <person name="Johnson J."/>
            <person name="Kravitz S."/>
            <person name="Halpern A."/>
            <person name="Remington K."/>
            <person name="Beeson K."/>
            <person name="Tran B."/>
            <person name="Rogers Y.-H."/>
            <person name="Friedman R."/>
            <person name="Venter J.C."/>
        </authorList>
    </citation>
    <scope>NUCLEOTIDE SEQUENCE [LARGE SCALE GENOMIC DNA]</scope>
    <source>
        <strain evidence="3 4">Nb-231</strain>
    </source>
</reference>
<dbReference type="EMBL" id="AAOF01000009">
    <property type="protein sequence ID" value="EAR21366.1"/>
    <property type="molecule type" value="Genomic_DNA"/>
</dbReference>
<comment type="caution">
    <text evidence="3">The sequence shown here is derived from an EMBL/GenBank/DDBJ whole genome shotgun (WGS) entry which is preliminary data.</text>
</comment>
<feature type="transmembrane region" description="Helical" evidence="2">
    <location>
        <begin position="12"/>
        <end position="31"/>
    </location>
</feature>
<proteinExistence type="inferred from homology"/>
<dbReference type="STRING" id="314278.NB231_13266"/>
<feature type="transmembrane region" description="Helical" evidence="2">
    <location>
        <begin position="154"/>
        <end position="179"/>
    </location>
</feature>
<evidence type="ECO:0000313" key="4">
    <source>
        <dbReference type="Proteomes" id="UP000003374"/>
    </source>
</evidence>
<evidence type="ECO:0000256" key="1">
    <source>
        <dbReference type="ARBA" id="ARBA00010894"/>
    </source>
</evidence>
<dbReference type="PANTHER" id="PTHR33219:SF14">
    <property type="entry name" value="PROTEIN COFACTOR ASSEMBLY OF COMPLEX C SUBUNIT B CCB3, CHLOROPLASTIC-RELATED"/>
    <property type="match status" value="1"/>
</dbReference>
<accession>A4BSA6</accession>
<protein>
    <recommendedName>
        <fullName evidence="5">YGGT family protein</fullName>
    </recommendedName>
</protein>
<name>A4BSA6_9GAMM</name>
<dbReference type="AlphaFoldDB" id="A4BSA6"/>
<dbReference type="RefSeq" id="WP_005003396.1">
    <property type="nucleotide sequence ID" value="NZ_CH672427.1"/>
</dbReference>
<comment type="similarity">
    <text evidence="1">Belongs to the YggT family.</text>
</comment>